<feature type="non-terminal residue" evidence="9">
    <location>
        <position position="1"/>
    </location>
</feature>
<gene>
    <name evidence="9" type="ORF">B7463_g6497</name>
</gene>
<dbReference type="OMA" id="PFFRRWW"/>
<dbReference type="GO" id="GO:0016020">
    <property type="term" value="C:membrane"/>
    <property type="evidence" value="ECO:0007669"/>
    <property type="project" value="UniProtKB-SubCell"/>
</dbReference>
<evidence type="ECO:0000256" key="6">
    <source>
        <dbReference type="SAM" id="MobiDB-lite"/>
    </source>
</evidence>
<keyword evidence="10" id="KW-1185">Reference proteome</keyword>
<evidence type="ECO:0000256" key="2">
    <source>
        <dbReference type="ARBA" id="ARBA00022692"/>
    </source>
</evidence>
<dbReference type="Proteomes" id="UP000258309">
    <property type="component" value="Unassembled WGS sequence"/>
</dbReference>
<evidence type="ECO:0000256" key="7">
    <source>
        <dbReference type="SAM" id="Phobius"/>
    </source>
</evidence>
<feature type="non-terminal residue" evidence="9">
    <location>
        <position position="410"/>
    </location>
</feature>
<dbReference type="OrthoDB" id="5429740at2759"/>
<dbReference type="InterPro" id="IPR049326">
    <property type="entry name" value="Rhodopsin_dom_fungi"/>
</dbReference>
<feature type="transmembrane region" description="Helical" evidence="7">
    <location>
        <begin position="254"/>
        <end position="278"/>
    </location>
</feature>
<evidence type="ECO:0000256" key="1">
    <source>
        <dbReference type="ARBA" id="ARBA00004141"/>
    </source>
</evidence>
<evidence type="ECO:0000313" key="10">
    <source>
        <dbReference type="Proteomes" id="UP000258309"/>
    </source>
</evidence>
<dbReference type="Pfam" id="PF20684">
    <property type="entry name" value="Fung_rhodopsin"/>
    <property type="match status" value="1"/>
</dbReference>
<feature type="transmembrane region" description="Helical" evidence="7">
    <location>
        <begin position="98"/>
        <end position="124"/>
    </location>
</feature>
<dbReference type="PANTHER" id="PTHR33048">
    <property type="entry name" value="PTH11-LIKE INTEGRAL MEMBRANE PROTEIN (AFU_ORTHOLOGUE AFUA_5G11245)"/>
    <property type="match status" value="1"/>
</dbReference>
<comment type="caution">
    <text evidence="9">The sequence shown here is derived from an EMBL/GenBank/DDBJ whole genome shotgun (WGS) entry which is preliminary data.</text>
</comment>
<feature type="compositionally biased region" description="Polar residues" evidence="6">
    <location>
        <begin position="310"/>
        <end position="319"/>
    </location>
</feature>
<feature type="domain" description="Rhodopsin" evidence="8">
    <location>
        <begin position="41"/>
        <end position="280"/>
    </location>
</feature>
<protein>
    <recommendedName>
        <fullName evidence="8">Rhodopsin domain-containing protein</fullName>
    </recommendedName>
</protein>
<evidence type="ECO:0000256" key="5">
    <source>
        <dbReference type="ARBA" id="ARBA00038359"/>
    </source>
</evidence>
<dbReference type="PANTHER" id="PTHR33048:SF163">
    <property type="entry name" value="INTEGRAL MEMBRANE PROTEIN (AFU_ORTHOLOGUE AFUA_8G05510)"/>
    <property type="match status" value="1"/>
</dbReference>
<name>A0A3E2H8R8_SCYLI</name>
<feature type="transmembrane region" description="Helical" evidence="7">
    <location>
        <begin position="56"/>
        <end position="78"/>
    </location>
</feature>
<evidence type="ECO:0000256" key="4">
    <source>
        <dbReference type="ARBA" id="ARBA00023136"/>
    </source>
</evidence>
<organism evidence="9 10">
    <name type="scientific">Scytalidium lignicola</name>
    <name type="common">Hyphomycete</name>
    <dbReference type="NCBI Taxonomy" id="5539"/>
    <lineage>
        <taxon>Eukaryota</taxon>
        <taxon>Fungi</taxon>
        <taxon>Dikarya</taxon>
        <taxon>Ascomycota</taxon>
        <taxon>Pezizomycotina</taxon>
        <taxon>Leotiomycetes</taxon>
        <taxon>Leotiomycetes incertae sedis</taxon>
        <taxon>Scytalidium</taxon>
    </lineage>
</organism>
<reference evidence="9 10" key="1">
    <citation type="submission" date="2018-05" db="EMBL/GenBank/DDBJ databases">
        <title>Draft genome sequence of Scytalidium lignicola DSM 105466, a ubiquitous saprotrophic fungus.</title>
        <authorList>
            <person name="Buettner E."/>
            <person name="Gebauer A.M."/>
            <person name="Hofrichter M."/>
            <person name="Liers C."/>
            <person name="Kellner H."/>
        </authorList>
    </citation>
    <scope>NUCLEOTIDE SEQUENCE [LARGE SCALE GENOMIC DNA]</scope>
    <source>
        <strain evidence="9 10">DSM 105466</strain>
    </source>
</reference>
<evidence type="ECO:0000259" key="8">
    <source>
        <dbReference type="Pfam" id="PF20684"/>
    </source>
</evidence>
<keyword evidence="4 7" id="KW-0472">Membrane</keyword>
<evidence type="ECO:0000256" key="3">
    <source>
        <dbReference type="ARBA" id="ARBA00022989"/>
    </source>
</evidence>
<comment type="subcellular location">
    <subcellularLocation>
        <location evidence="1">Membrane</location>
        <topology evidence="1">Multi-pass membrane protein</topology>
    </subcellularLocation>
</comment>
<accession>A0A3E2H8R8</accession>
<proteinExistence type="inferred from homology"/>
<dbReference type="EMBL" id="NCSJ02000116">
    <property type="protein sequence ID" value="RFU29826.1"/>
    <property type="molecule type" value="Genomic_DNA"/>
</dbReference>
<keyword evidence="3 7" id="KW-1133">Transmembrane helix</keyword>
<feature type="transmembrane region" description="Helical" evidence="7">
    <location>
        <begin position="217"/>
        <end position="242"/>
    </location>
</feature>
<sequence length="410" mass="45155">MSESGVFGPGPPGIDLSETQNAQLRAAVITLMVIGTIFVGLRFVARTMSKEVSIEIDDIFCAIGLLFAHGTATCSLVSLRYGGAKHLWVLTAEEFTTIWQILFAYVMIYAIAVTFTKLSIVLFYRRIFGMTWHLWFCVFLAVSYLVTVIITINVACRPLQYFWTQYTTPGAKGECINVSLFFFANGIWAMLVDVCILIVPIPIVYKLNMAPRQKFAVSMILLLGSFVCIASIVRVTTIHTLIKSPDLTWAMSGVFIWSCCEPFIGIVCACLPTLAPFFRRWWVTIRTTGNSSSHNTANGGGSNSKNANSHTKSLDLTTASGGGTGLRESFRAAKSKREWSRLHGGDSSYPKLRNDDEVELTNEISGPGQVKSVAKDDNGSYAMSDIYVKKDVSWNSTRVDSSRSSSTDPV</sequence>
<dbReference type="InterPro" id="IPR052337">
    <property type="entry name" value="SAT4-like"/>
</dbReference>
<feature type="transmembrane region" description="Helical" evidence="7">
    <location>
        <begin position="24"/>
        <end position="44"/>
    </location>
</feature>
<feature type="transmembrane region" description="Helical" evidence="7">
    <location>
        <begin position="180"/>
        <end position="205"/>
    </location>
</feature>
<feature type="region of interest" description="Disordered" evidence="6">
    <location>
        <begin position="291"/>
        <end position="326"/>
    </location>
</feature>
<evidence type="ECO:0000313" key="9">
    <source>
        <dbReference type="EMBL" id="RFU29826.1"/>
    </source>
</evidence>
<dbReference type="STRING" id="5539.A0A3E2H8R8"/>
<keyword evidence="2 7" id="KW-0812">Transmembrane</keyword>
<dbReference type="AlphaFoldDB" id="A0A3E2H8R8"/>
<comment type="similarity">
    <text evidence="5">Belongs to the SAT4 family.</text>
</comment>
<feature type="transmembrane region" description="Helical" evidence="7">
    <location>
        <begin position="136"/>
        <end position="160"/>
    </location>
</feature>